<dbReference type="PANTHER" id="PTHR11669:SF8">
    <property type="entry name" value="DNA POLYMERASE III SUBUNIT DELTA"/>
    <property type="match status" value="1"/>
</dbReference>
<protein>
    <submittedName>
        <fullName evidence="2">DNA polymerase III subunit delta</fullName>
    </submittedName>
</protein>
<dbReference type="PANTHER" id="PTHR11669">
    <property type="entry name" value="REPLICATION FACTOR C / DNA POLYMERASE III GAMMA-TAU SUBUNIT"/>
    <property type="match status" value="1"/>
</dbReference>
<name>A0ABM7YML3_9BURK</name>
<feature type="region of interest" description="Disordered" evidence="1">
    <location>
        <begin position="1"/>
        <end position="23"/>
    </location>
</feature>
<reference evidence="2" key="1">
    <citation type="submission" date="2022-04" db="EMBL/GenBank/DDBJ databases">
        <title>Whole genome sequence of Sphaerotilus sp. FB-5.</title>
        <authorList>
            <person name="Takeda M."/>
            <person name="Narihara S."/>
            <person name="Akimoto M."/>
            <person name="Akimoto R."/>
            <person name="Nishiyashiki S."/>
            <person name="Murakami T."/>
        </authorList>
    </citation>
    <scope>NUCLEOTIDE SEQUENCE</scope>
    <source>
        <strain evidence="2">FB-5</strain>
    </source>
</reference>
<gene>
    <name evidence="2" type="primary">holB</name>
    <name evidence="2" type="ORF">CATMQ487_26510</name>
</gene>
<dbReference type="InterPro" id="IPR050238">
    <property type="entry name" value="DNA_Rep/Repair_Clamp_Loader"/>
</dbReference>
<evidence type="ECO:0000256" key="1">
    <source>
        <dbReference type="SAM" id="MobiDB-lite"/>
    </source>
</evidence>
<feature type="region of interest" description="Disordered" evidence="1">
    <location>
        <begin position="112"/>
        <end position="131"/>
    </location>
</feature>
<sequence>MVSSTRRSAPARESAASAAAAAPRPPLPWLDAPLAQVLATQRAHALLVYGPQGVGQLDFALGLARAWLCETPAAARPQGLACGHCAACHLVDERSHPDLRLIVPEAQRAEAGLPVDEAGSDDEGKKRKPSREIKVDQIRTALNFAELTAGRAAHKVLVLFPAEAINPIAANALLKTLEEPGAMRFVLASGAPQALLPTIRSRCQAVQLQMPTREEALAWLGAQGVADAAVLLDAAGGQPQAALALHAAGLDAAAWRQFPQWAAQGQAAPVAGWPLPLLIDALAKLCHDRALVTLGQPARYFAHSELRAGNLDALTRWAADLRRRSRVAEHPFSAGLAVEALMLQARL</sequence>
<feature type="compositionally biased region" description="Low complexity" evidence="1">
    <location>
        <begin position="7"/>
        <end position="22"/>
    </location>
</feature>
<keyword evidence="3" id="KW-1185">Reference proteome</keyword>
<dbReference type="InterPro" id="IPR027417">
    <property type="entry name" value="P-loop_NTPase"/>
</dbReference>
<feature type="compositionally biased region" description="Basic and acidic residues" evidence="1">
    <location>
        <begin position="122"/>
        <end position="131"/>
    </location>
</feature>
<dbReference type="EMBL" id="AP025730">
    <property type="protein sequence ID" value="BDI05681.1"/>
    <property type="molecule type" value="Genomic_DNA"/>
</dbReference>
<dbReference type="RefSeq" id="WP_251969045.1">
    <property type="nucleotide sequence ID" value="NZ_AP025730.1"/>
</dbReference>
<accession>A0ABM7YML3</accession>
<dbReference type="Proteomes" id="UP001057498">
    <property type="component" value="Chromosome"/>
</dbReference>
<dbReference type="Pfam" id="PF13177">
    <property type="entry name" value="DNA_pol3_delta2"/>
    <property type="match status" value="1"/>
</dbReference>
<dbReference type="Gene3D" id="3.40.50.300">
    <property type="entry name" value="P-loop containing nucleotide triphosphate hydrolases"/>
    <property type="match status" value="1"/>
</dbReference>
<dbReference type="SUPFAM" id="SSF52540">
    <property type="entry name" value="P-loop containing nucleoside triphosphate hydrolases"/>
    <property type="match status" value="1"/>
</dbReference>
<organism evidence="2 3">
    <name type="scientific">Sphaerotilus microaerophilus</name>
    <dbReference type="NCBI Taxonomy" id="2914710"/>
    <lineage>
        <taxon>Bacteria</taxon>
        <taxon>Pseudomonadati</taxon>
        <taxon>Pseudomonadota</taxon>
        <taxon>Betaproteobacteria</taxon>
        <taxon>Burkholderiales</taxon>
        <taxon>Sphaerotilaceae</taxon>
        <taxon>Sphaerotilus</taxon>
    </lineage>
</organism>
<proteinExistence type="predicted"/>
<evidence type="ECO:0000313" key="3">
    <source>
        <dbReference type="Proteomes" id="UP001057498"/>
    </source>
</evidence>
<evidence type="ECO:0000313" key="2">
    <source>
        <dbReference type="EMBL" id="BDI05681.1"/>
    </source>
</evidence>